<evidence type="ECO:0000313" key="2">
    <source>
        <dbReference type="EMBL" id="AGC72765.1"/>
    </source>
</evidence>
<accession>L7W2A5</accession>
<feature type="region of interest" description="Disordered" evidence="1">
    <location>
        <begin position="1"/>
        <end position="20"/>
    </location>
</feature>
<proteinExistence type="predicted"/>
<evidence type="ECO:0000256" key="1">
    <source>
        <dbReference type="SAM" id="MobiDB-lite"/>
    </source>
</evidence>
<reference evidence="2" key="1">
    <citation type="submission" date="2012-09" db="EMBL/GenBank/DDBJ databases">
        <title>Metagenomic Characterization of a Microbial Community in Wastewater Detects High Levels of Antibiotic Resistance.</title>
        <authorList>
            <person name="Abrams M."/>
            <person name="Caldwell A."/>
            <person name="Vandaei E."/>
            <person name="Lee W."/>
            <person name="Perrott J."/>
            <person name="Khan S.Y."/>
            <person name="Ta J."/>
            <person name="Romero D."/>
            <person name="Nguyen V."/>
            <person name="Pourmand N."/>
            <person name="Ouverney C.C."/>
        </authorList>
    </citation>
    <scope>NUCLEOTIDE SEQUENCE</scope>
</reference>
<protein>
    <submittedName>
        <fullName evidence="2">Uncharacterized protein</fullName>
    </submittedName>
</protein>
<sequence length="69" mass="7602">MIDSTVATAFPPHPRHTLHEPLEDRLGVRCDVSGEPARQRIDDLADYLSTPTLTITRDDLTAVFEAVSA</sequence>
<dbReference type="AlphaFoldDB" id="L7W2A5"/>
<name>L7W2A5_9BACT</name>
<dbReference type="EMBL" id="JX649911">
    <property type="protein sequence ID" value="AGC72765.1"/>
    <property type="molecule type" value="Genomic_DNA"/>
</dbReference>
<organism evidence="2">
    <name type="scientific">uncultured bacterium A1Q1_fos_2101</name>
    <dbReference type="NCBI Taxonomy" id="1256561"/>
    <lineage>
        <taxon>Bacteria</taxon>
        <taxon>environmental samples</taxon>
    </lineage>
</organism>